<dbReference type="RefSeq" id="WP_220206725.1">
    <property type="nucleotide sequence ID" value="NZ_BNJK01000001.1"/>
</dbReference>
<evidence type="ECO:0000313" key="2">
    <source>
        <dbReference type="Proteomes" id="UP000597444"/>
    </source>
</evidence>
<organism evidence="1 2">
    <name type="scientific">Reticulibacter mediterranei</name>
    <dbReference type="NCBI Taxonomy" id="2778369"/>
    <lineage>
        <taxon>Bacteria</taxon>
        <taxon>Bacillati</taxon>
        <taxon>Chloroflexota</taxon>
        <taxon>Ktedonobacteria</taxon>
        <taxon>Ktedonobacterales</taxon>
        <taxon>Reticulibacteraceae</taxon>
        <taxon>Reticulibacter</taxon>
    </lineage>
</organism>
<protein>
    <submittedName>
        <fullName evidence="1">Uncharacterized protein</fullName>
    </submittedName>
</protein>
<evidence type="ECO:0000313" key="1">
    <source>
        <dbReference type="EMBL" id="GHO96081.1"/>
    </source>
</evidence>
<keyword evidence="2" id="KW-1185">Reference proteome</keyword>
<comment type="caution">
    <text evidence="1">The sequence shown here is derived from an EMBL/GenBank/DDBJ whole genome shotgun (WGS) entry which is preliminary data.</text>
</comment>
<proteinExistence type="predicted"/>
<reference evidence="1" key="1">
    <citation type="submission" date="2020-10" db="EMBL/GenBank/DDBJ databases">
        <title>Taxonomic study of unclassified bacteria belonging to the class Ktedonobacteria.</title>
        <authorList>
            <person name="Yabe S."/>
            <person name="Wang C.M."/>
            <person name="Zheng Y."/>
            <person name="Sakai Y."/>
            <person name="Cavaletti L."/>
            <person name="Monciardini P."/>
            <person name="Donadio S."/>
        </authorList>
    </citation>
    <scope>NUCLEOTIDE SEQUENCE</scope>
    <source>
        <strain evidence="1">ID150040</strain>
    </source>
</reference>
<accession>A0A8J3IVL2</accession>
<name>A0A8J3IVL2_9CHLR</name>
<sequence>MPQQINPLCKATGSHDWQETVSHTYRTCKRSGCRAAQRLVAGTWKQVASPSPTHQQQDIASSSLLWGTQQWNALTFPYPGYDPAREQYMEQQYHKAVTDEQHYRAAHRKIGGA</sequence>
<dbReference type="EMBL" id="BNJK01000001">
    <property type="protein sequence ID" value="GHO96081.1"/>
    <property type="molecule type" value="Genomic_DNA"/>
</dbReference>
<gene>
    <name evidence="1" type="ORF">KSF_061290</name>
</gene>
<dbReference type="Proteomes" id="UP000597444">
    <property type="component" value="Unassembled WGS sequence"/>
</dbReference>
<dbReference type="AlphaFoldDB" id="A0A8J3IVL2"/>